<gene>
    <name evidence="2" type="ORF">Pla8534_50180</name>
</gene>
<evidence type="ECO:0000313" key="3">
    <source>
        <dbReference type="Proteomes" id="UP000317648"/>
    </source>
</evidence>
<dbReference type="OrthoDB" id="237792at2"/>
<feature type="signal peptide" evidence="1">
    <location>
        <begin position="1"/>
        <end position="34"/>
    </location>
</feature>
<reference evidence="2 3" key="1">
    <citation type="submission" date="2019-02" db="EMBL/GenBank/DDBJ databases">
        <title>Deep-cultivation of Planctomycetes and their phenomic and genomic characterization uncovers novel biology.</title>
        <authorList>
            <person name="Wiegand S."/>
            <person name="Jogler M."/>
            <person name="Boedeker C."/>
            <person name="Pinto D."/>
            <person name="Vollmers J."/>
            <person name="Rivas-Marin E."/>
            <person name="Kohn T."/>
            <person name="Peeters S.H."/>
            <person name="Heuer A."/>
            <person name="Rast P."/>
            <person name="Oberbeckmann S."/>
            <person name="Bunk B."/>
            <person name="Jeske O."/>
            <person name="Meyerdierks A."/>
            <person name="Storesund J.E."/>
            <person name="Kallscheuer N."/>
            <person name="Luecker S."/>
            <person name="Lage O.M."/>
            <person name="Pohl T."/>
            <person name="Merkel B.J."/>
            <person name="Hornburger P."/>
            <person name="Mueller R.-W."/>
            <person name="Bruemmer F."/>
            <person name="Labrenz M."/>
            <person name="Spormann A.M."/>
            <person name="Op den Camp H."/>
            <person name="Overmann J."/>
            <person name="Amann R."/>
            <person name="Jetten M.S.M."/>
            <person name="Mascher T."/>
            <person name="Medema M.H."/>
            <person name="Devos D.P."/>
            <person name="Kaster A.-K."/>
            <person name="Ovreas L."/>
            <person name="Rohde M."/>
            <person name="Galperin M.Y."/>
            <person name="Jogler C."/>
        </authorList>
    </citation>
    <scope>NUCLEOTIDE SEQUENCE [LARGE SCALE GENOMIC DNA]</scope>
    <source>
        <strain evidence="2 3">Pla85_3_4</strain>
    </source>
</reference>
<dbReference type="RefSeq" id="WP_145055959.1">
    <property type="nucleotide sequence ID" value="NZ_CP036433.1"/>
</dbReference>
<dbReference type="Proteomes" id="UP000317648">
    <property type="component" value="Chromosome"/>
</dbReference>
<dbReference type="KEGG" id="lcre:Pla8534_50180"/>
<keyword evidence="1" id="KW-0732">Signal</keyword>
<evidence type="ECO:0008006" key="4">
    <source>
        <dbReference type="Google" id="ProtNLM"/>
    </source>
</evidence>
<sequence precursor="true">MPRTMFFDALNAAARLTALLVACVVLLSAGPAWAQLNYPQLTSIYPPGGKQGSEVEVTIAGANLDDTLKLMFSHPGLTASAKMNEADAVTPDPQPVENQFVVSIAADTPPGIYEVRTVGRYGISNPQAFQVGVLTDVLDDNKNKKFDTPTELPVGSVATGRVDAGNRDYWKTTIKKGERVLIECAAQRLDSRMDAALILYDAAGRELDRSRDVIGMDPLIDFTAEVDGDYIIAVFDYVFDGGADYTYRLAVHNRPHIDFIFPPSGLPGSNNEYTIYGRNLPGGKPSPDFDLEGLPLEMITAKIQIPDDPDTEIAGRLAPHSAGLFQSVLHRVDSPEGASNGVSVAAALAPLSLEKEPNDGSDAAQMIQVPCEFVGQFYPRSDSDWIQFEAKKGEVYNIEVYSHRLGLDVDPYMMIQKVVTDDKGEVKVTDIGEADDPRDRATKIGTDFDISTDDPSYRLEVKEDAVYRILLRDQAGSAARDPRNVYRMAITREAADFAVVCSPAPLRPANANIAVPSSLSVRKGGVVALDVNIIRYGGYEGEIEIQAENLPPGVTCQGAVSKGPHDLTALVFEADEKAVSWAGPIRVYGVAKVDGAPVRRRACGGSMVIGTANRTNALPEFRLTRDLVLAVVDKEILPVQVTLGDGEPVQTVRGAKIEVPAKVLRRDGYKDAFKLSPVGLPAELKPKDLAIAATGDGKLEIELTNAALKPGAYTFYLRGDVKFKYAGNQDAVEAAKAEQARLDAMIKDLTEKAKTDAEAKKTLALATAAKKKADASLKTLETANKEKDLTYWSVSTPVRLVVADSPVILNASSPGAVKQGEKVEIPVSVERGFDFEDAVDCTLVLPSGVAGLTGKLSIPKGMTEGKLEIAAAANATVGEHELTLSGATKFNNVTATTSTTFKIKVEAADKK</sequence>
<keyword evidence="3" id="KW-1185">Reference proteome</keyword>
<feature type="chain" id="PRO_5022219993" description="Peptidase C-terminal archaeal/bacterial domain-containing protein" evidence="1">
    <location>
        <begin position="35"/>
        <end position="911"/>
    </location>
</feature>
<evidence type="ECO:0000313" key="2">
    <source>
        <dbReference type="EMBL" id="QDU97173.1"/>
    </source>
</evidence>
<protein>
    <recommendedName>
        <fullName evidence="4">Peptidase C-terminal archaeal/bacterial domain-containing protein</fullName>
    </recommendedName>
</protein>
<organism evidence="2 3">
    <name type="scientific">Lignipirellula cremea</name>
    <dbReference type="NCBI Taxonomy" id="2528010"/>
    <lineage>
        <taxon>Bacteria</taxon>
        <taxon>Pseudomonadati</taxon>
        <taxon>Planctomycetota</taxon>
        <taxon>Planctomycetia</taxon>
        <taxon>Pirellulales</taxon>
        <taxon>Pirellulaceae</taxon>
        <taxon>Lignipirellula</taxon>
    </lineage>
</organism>
<dbReference type="EMBL" id="CP036433">
    <property type="protein sequence ID" value="QDU97173.1"/>
    <property type="molecule type" value="Genomic_DNA"/>
</dbReference>
<name>A0A518DZB3_9BACT</name>
<dbReference type="AlphaFoldDB" id="A0A518DZB3"/>
<accession>A0A518DZB3</accession>
<dbReference type="Gene3D" id="2.60.120.380">
    <property type="match status" value="2"/>
</dbReference>
<evidence type="ECO:0000256" key="1">
    <source>
        <dbReference type="SAM" id="SignalP"/>
    </source>
</evidence>
<proteinExistence type="predicted"/>